<evidence type="ECO:0000313" key="2">
    <source>
        <dbReference type="Proteomes" id="UP000026961"/>
    </source>
</evidence>
<dbReference type="PANTHER" id="PTHR35161">
    <property type="entry name" value="OS02G0303100 PROTEIN"/>
    <property type="match status" value="1"/>
</dbReference>
<protein>
    <submittedName>
        <fullName evidence="1">Uncharacterized protein</fullName>
    </submittedName>
</protein>
<dbReference type="Proteomes" id="UP000026961">
    <property type="component" value="Chromosome 3"/>
</dbReference>
<accession>A0A0D9ZCG3</accession>
<dbReference type="PANTHER" id="PTHR35161:SF20">
    <property type="entry name" value="UBIQUITIN-LIKE DOMAIN-CONTAINING PROTEIN"/>
    <property type="match status" value="1"/>
</dbReference>
<keyword evidence="2" id="KW-1185">Reference proteome</keyword>
<evidence type="ECO:0000313" key="1">
    <source>
        <dbReference type="EnsemblPlants" id="OGLUM03G32140.1"/>
    </source>
</evidence>
<dbReference type="EnsemblPlants" id="OGLUM03G32140.1">
    <property type="protein sequence ID" value="OGLUM03G32140.1"/>
    <property type="gene ID" value="OGLUM03G32140"/>
</dbReference>
<dbReference type="AlphaFoldDB" id="A0A0D9ZCG3"/>
<reference evidence="1" key="2">
    <citation type="submission" date="2018-05" db="EMBL/GenBank/DDBJ databases">
        <title>OgluRS3 (Oryza glumaepatula Reference Sequence Version 3).</title>
        <authorList>
            <person name="Zhang J."/>
            <person name="Kudrna D."/>
            <person name="Lee S."/>
            <person name="Talag J."/>
            <person name="Welchert J."/>
            <person name="Wing R.A."/>
        </authorList>
    </citation>
    <scope>NUCLEOTIDE SEQUENCE [LARGE SCALE GENOMIC DNA]</scope>
</reference>
<dbReference type="Gramene" id="OGLUM03G32140.1">
    <property type="protein sequence ID" value="OGLUM03G32140.1"/>
    <property type="gene ID" value="OGLUM03G32140"/>
</dbReference>
<proteinExistence type="predicted"/>
<reference evidence="1" key="1">
    <citation type="submission" date="2015-04" db="UniProtKB">
        <authorList>
            <consortium name="EnsemblPlants"/>
        </authorList>
    </citation>
    <scope>IDENTIFICATION</scope>
</reference>
<organism evidence="1">
    <name type="scientific">Oryza glumipatula</name>
    <dbReference type="NCBI Taxonomy" id="40148"/>
    <lineage>
        <taxon>Eukaryota</taxon>
        <taxon>Viridiplantae</taxon>
        <taxon>Streptophyta</taxon>
        <taxon>Embryophyta</taxon>
        <taxon>Tracheophyta</taxon>
        <taxon>Spermatophyta</taxon>
        <taxon>Magnoliopsida</taxon>
        <taxon>Liliopsida</taxon>
        <taxon>Poales</taxon>
        <taxon>Poaceae</taxon>
        <taxon>BOP clade</taxon>
        <taxon>Oryzoideae</taxon>
        <taxon>Oryzeae</taxon>
        <taxon>Oryzinae</taxon>
        <taxon>Oryza</taxon>
    </lineage>
</organism>
<name>A0A0D9ZCG3_9ORYZ</name>
<sequence length="399" mass="46199">MYKDRMVRIREAVDEALAQANVKMKDSYIEYHHKKLDDDDTICSAGVMCNTHVYVKQRFRGGGNSARGLPFPAAIPLKSYIETQGYKKERLTRWFVEKKLPSSLIEPGFDDSGFFLNNSAKKCGAMLSETLEGTHKCSRCFDGFEESDIFYDPLKEEFIIAVPTIEFTPAAYKKDWKACKKILEKYFRYPTPTGKLHYPLMVDEMIGRIDKLEEIKNAGILWRDRVLLYRHPCFKTDAEMIAIFFQLVLHYHTLDPAERKIFVSCFGEDLKWGMKAELSRELKKVMNFTAYDKRGQLKLQKVYIENDGFSLIDMCRCALQHVVRPGMVSQVDVFVLLCFIFKDLVPKMIESMLKYSPSEISEGIDKSQNHLKMIEILGFLEPGRDLQAAEERFKEVARS</sequence>
<dbReference type="HOGENOM" id="CLU_025907_0_0_1"/>